<dbReference type="EMBL" id="CAXITT010000233">
    <property type="protein sequence ID" value="CAL1536576.1"/>
    <property type="molecule type" value="Genomic_DNA"/>
</dbReference>
<reference evidence="5 6" key="1">
    <citation type="submission" date="2024-04" db="EMBL/GenBank/DDBJ databases">
        <authorList>
            <consortium name="Genoscope - CEA"/>
            <person name="William W."/>
        </authorList>
    </citation>
    <scope>NUCLEOTIDE SEQUENCE [LARGE SCALE GENOMIC DNA]</scope>
</reference>
<feature type="compositionally biased region" description="Basic and acidic residues" evidence="2">
    <location>
        <begin position="646"/>
        <end position="668"/>
    </location>
</feature>
<sequence>MHSPKIRVVPSGQIYRQLFDAQLQLNKSLSQYGPEFRSQHKKPKESVIMPVIHLEKEDTQHGILTSRQKTWVEGYPNDPYVENPVLYKQFSDYINKKLHGPESNNPSNEVRALPDIIVSKKQGSNIIERISEGRKQRHEAAVKAMHEELSVTTLEIEELIQETCADLLIKLQKDEEDGAELFLQLENNEQLKNYSWFDLNEIWKKVQSHTQLRHDCILQMDNKLKDIETKRMQRIKEIFSKYGDQLFKIAYLAKSDLQRLLDKESQMINQMMLTNQRSYADLYFRLISANIEREKGLRNFWQRRVEDWRTQNCVLAVESFREFMQLDAVTHPPTVELIKKDLQSDQGKLNSQRIELVKTLCSMQPPNSTKSAVYKWRNDINVISAELDSVNQMYLSKLHAEYEKVCQMCLEKIDQLKESLISAAICSPHRACQLMDEFMLPLVGEQQSIFEEIVEALENEMENHKSKTEGEMMELFKFSQGAAHLWDVHEIGLARLERTLQEKLEDCRHKHDQSNQEKEANLDIVMDRMRQDGTDTALKDSLLKALTMLEKIREFYEEFHKQETEIVKGYPKMVRGELDLYEQGIFQFFALKRKIDREENVEEETNERKSSSFQEELVTEHEDSDESQNDFSLSQNDVAASQIDVGQDRKEGRGRTEEGQRKSVEEVNRPGPPRNNSRKLSSLKIDKPMDSPTVKEDMTELVKEILKTSKGTEFYVLKEGGLEELPNSAQGSGQGSGHRERDDTTFMTEVEQPDPIQNLDIPNLLILQTKHKIRQNFLEHLEEWYHLAVDRAKSIVVAKCEELNSELDLRVHLHLPRPRRAELDVHNVRAAELVLHSERVARHCAGLEKKLSELTVSFKAMSQEHNKLANKFYADIQALEVIFVNATKSSRLVKLQNQLTVEQDKFMSVIRTSLREFRQQLDKTLQMLRESNARFIKAFKTFSDGGNFCPEEIEDYRRKLEKMSHLIDSTEGNIMSELEGMEFKRLDTATKVSSEFEDRFKGHLNDLVFMERVARWLTNTQVKIKSEVANSNGQAQNLVRMMDSLEQRIDACQKPHLEKEVAKRCALIECLPLIECSALIEKCSALIECSVLIPSILFSAPAPPPAGKVNFTREASSPAVIARGSKSQDDQSVGIIKSILKKLGENKVYPTPPPPSNFQVPPNSLSPPNPVKSEPRPGTLVKSKQLQSFCTCTVVGYRIDSYNCSVQMAGLKVTYNCSLQLKDKNSFLNIVYLGYTVTLSCISLNRTSRNSRAARFDKRMMMFVDSSGDPDLQGFFIGVIQSILRQAADGLLSTAEVFYLQKEKRPVTRPQALQETYEQCAEVISQKLQSYYSQADEYHNQSLQEFREQLVRLEELSAKVPPLVIDDLVKDESHLLQRAQQELIGTFKSTLKQLTLRKESHQNELRPNLGHPHLCNDLEALCVMEEERHLDYMEAVEKHTVDRQEFALQFAKNFLLRFEETYEKQLEQYDNMLVVDDVDKGRADLKLHSTSELIRRKLAGKSIEDEDEKTATERGRNNWLGVPSNQFVLGGMPSQLELTATVATKKTTLAHSSTIQARDKAYQKYKECFDQILLDINDNKEKLTTDETRWRASWQTSVKRVKSLYQKE</sequence>
<feature type="coiled-coil region" evidence="1">
    <location>
        <begin position="914"/>
        <end position="973"/>
    </location>
</feature>
<feature type="compositionally biased region" description="Basic and acidic residues" evidence="2">
    <location>
        <begin position="684"/>
        <end position="695"/>
    </location>
</feature>
<evidence type="ECO:0000259" key="4">
    <source>
        <dbReference type="Pfam" id="PF14644"/>
    </source>
</evidence>
<dbReference type="Pfam" id="PF14644">
    <property type="entry name" value="DUF4456"/>
    <property type="match status" value="1"/>
</dbReference>
<evidence type="ECO:0000313" key="5">
    <source>
        <dbReference type="EMBL" id="CAL1536576.1"/>
    </source>
</evidence>
<evidence type="ECO:0000256" key="1">
    <source>
        <dbReference type="SAM" id="Coils"/>
    </source>
</evidence>
<feature type="coiled-coil region" evidence="1">
    <location>
        <begin position="447"/>
        <end position="517"/>
    </location>
</feature>
<dbReference type="InterPro" id="IPR027914">
    <property type="entry name" value="DUF4456"/>
</dbReference>
<dbReference type="PANTHER" id="PTHR21444:SF14">
    <property type="entry name" value="COILED-COIL DOMAIN-CONTAINING PROTEIN 180"/>
    <property type="match status" value="1"/>
</dbReference>
<proteinExistence type="predicted"/>
<evidence type="ECO:0000313" key="6">
    <source>
        <dbReference type="Proteomes" id="UP001497497"/>
    </source>
</evidence>
<protein>
    <recommendedName>
        <fullName evidence="7">Coiled-coil domain-containing protein 180</fullName>
    </recommendedName>
</protein>
<evidence type="ECO:0008006" key="7">
    <source>
        <dbReference type="Google" id="ProtNLM"/>
    </source>
</evidence>
<feature type="domain" description="DUF4455" evidence="3">
    <location>
        <begin position="132"/>
        <end position="595"/>
    </location>
</feature>
<feature type="domain" description="DUF4456" evidence="4">
    <location>
        <begin position="1291"/>
        <end position="1496"/>
    </location>
</feature>
<gene>
    <name evidence="5" type="ORF">GSLYS_00010489001</name>
</gene>
<dbReference type="PANTHER" id="PTHR21444">
    <property type="entry name" value="COILED-COIL DOMAIN-CONTAINING PROTEIN 180"/>
    <property type="match status" value="1"/>
</dbReference>
<evidence type="ECO:0000256" key="2">
    <source>
        <dbReference type="SAM" id="MobiDB-lite"/>
    </source>
</evidence>
<dbReference type="Pfam" id="PF14643">
    <property type="entry name" value="DUF4455"/>
    <property type="match status" value="1"/>
</dbReference>
<feature type="region of interest" description="Disordered" evidence="2">
    <location>
        <begin position="598"/>
        <end position="695"/>
    </location>
</feature>
<feature type="compositionally biased region" description="Polar residues" evidence="2">
    <location>
        <begin position="629"/>
        <end position="639"/>
    </location>
</feature>
<dbReference type="InterPro" id="IPR028089">
    <property type="entry name" value="DUF4455"/>
</dbReference>
<organism evidence="5 6">
    <name type="scientific">Lymnaea stagnalis</name>
    <name type="common">Great pond snail</name>
    <name type="synonym">Helix stagnalis</name>
    <dbReference type="NCBI Taxonomy" id="6523"/>
    <lineage>
        <taxon>Eukaryota</taxon>
        <taxon>Metazoa</taxon>
        <taxon>Spiralia</taxon>
        <taxon>Lophotrochozoa</taxon>
        <taxon>Mollusca</taxon>
        <taxon>Gastropoda</taxon>
        <taxon>Heterobranchia</taxon>
        <taxon>Euthyneura</taxon>
        <taxon>Panpulmonata</taxon>
        <taxon>Hygrophila</taxon>
        <taxon>Lymnaeoidea</taxon>
        <taxon>Lymnaeidae</taxon>
        <taxon>Lymnaea</taxon>
    </lineage>
</organism>
<comment type="caution">
    <text evidence="5">The sequence shown here is derived from an EMBL/GenBank/DDBJ whole genome shotgun (WGS) entry which is preliminary data.</text>
</comment>
<keyword evidence="1" id="KW-0175">Coiled coil</keyword>
<keyword evidence="6" id="KW-1185">Reference proteome</keyword>
<accession>A0AAV2HV64</accession>
<feature type="region of interest" description="Disordered" evidence="2">
    <location>
        <begin position="1151"/>
        <end position="1178"/>
    </location>
</feature>
<evidence type="ECO:0000259" key="3">
    <source>
        <dbReference type="Pfam" id="PF14643"/>
    </source>
</evidence>
<name>A0AAV2HV64_LYMST</name>
<dbReference type="Proteomes" id="UP001497497">
    <property type="component" value="Unassembled WGS sequence"/>
</dbReference>